<organism evidence="1 2">
    <name type="scientific">Pisolithus tinctorius Marx 270</name>
    <dbReference type="NCBI Taxonomy" id="870435"/>
    <lineage>
        <taxon>Eukaryota</taxon>
        <taxon>Fungi</taxon>
        <taxon>Dikarya</taxon>
        <taxon>Basidiomycota</taxon>
        <taxon>Agaricomycotina</taxon>
        <taxon>Agaricomycetes</taxon>
        <taxon>Agaricomycetidae</taxon>
        <taxon>Boletales</taxon>
        <taxon>Sclerodermatineae</taxon>
        <taxon>Pisolithaceae</taxon>
        <taxon>Pisolithus</taxon>
    </lineage>
</organism>
<gene>
    <name evidence="1" type="ORF">M404DRAFT_1008778</name>
</gene>
<reference evidence="2" key="2">
    <citation type="submission" date="2015-01" db="EMBL/GenBank/DDBJ databases">
        <title>Evolutionary Origins and Diversification of the Mycorrhizal Mutualists.</title>
        <authorList>
            <consortium name="DOE Joint Genome Institute"/>
            <consortium name="Mycorrhizal Genomics Consortium"/>
            <person name="Kohler A."/>
            <person name="Kuo A."/>
            <person name="Nagy L.G."/>
            <person name="Floudas D."/>
            <person name="Copeland A."/>
            <person name="Barry K.W."/>
            <person name="Cichocki N."/>
            <person name="Veneault-Fourrey C."/>
            <person name="LaButti K."/>
            <person name="Lindquist E.A."/>
            <person name="Lipzen A."/>
            <person name="Lundell T."/>
            <person name="Morin E."/>
            <person name="Murat C."/>
            <person name="Riley R."/>
            <person name="Ohm R."/>
            <person name="Sun H."/>
            <person name="Tunlid A."/>
            <person name="Henrissat B."/>
            <person name="Grigoriev I.V."/>
            <person name="Hibbett D.S."/>
            <person name="Martin F."/>
        </authorList>
    </citation>
    <scope>NUCLEOTIDE SEQUENCE [LARGE SCALE GENOMIC DNA]</scope>
    <source>
        <strain evidence="2">Marx 270</strain>
    </source>
</reference>
<sequence>MCLWSHSGLRAVTEGVHRATVRRRCLQRASAAGAGMTRVKEFFRGPSRCHAERSQGAINGQ</sequence>
<dbReference type="InParanoid" id="A0A0C3MXT6"/>
<dbReference type="AlphaFoldDB" id="A0A0C3MXT6"/>
<proteinExistence type="predicted"/>
<accession>A0A0C3MXT6</accession>
<reference evidence="1 2" key="1">
    <citation type="submission" date="2014-04" db="EMBL/GenBank/DDBJ databases">
        <authorList>
            <consortium name="DOE Joint Genome Institute"/>
            <person name="Kuo A."/>
            <person name="Kohler A."/>
            <person name="Costa M.D."/>
            <person name="Nagy L.G."/>
            <person name="Floudas D."/>
            <person name="Copeland A."/>
            <person name="Barry K.W."/>
            <person name="Cichocki N."/>
            <person name="Veneault-Fourrey C."/>
            <person name="LaButti K."/>
            <person name="Lindquist E.A."/>
            <person name="Lipzen A."/>
            <person name="Lundell T."/>
            <person name="Morin E."/>
            <person name="Murat C."/>
            <person name="Sun H."/>
            <person name="Tunlid A."/>
            <person name="Henrissat B."/>
            <person name="Grigoriev I.V."/>
            <person name="Hibbett D.S."/>
            <person name="Martin F."/>
            <person name="Nordberg H.P."/>
            <person name="Cantor M.N."/>
            <person name="Hua S.X."/>
        </authorList>
    </citation>
    <scope>NUCLEOTIDE SEQUENCE [LARGE SCALE GENOMIC DNA]</scope>
    <source>
        <strain evidence="1 2">Marx 270</strain>
    </source>
</reference>
<dbReference type="EMBL" id="KN832141">
    <property type="protein sequence ID" value="KIN93719.1"/>
    <property type="molecule type" value="Genomic_DNA"/>
</dbReference>
<dbReference type="Proteomes" id="UP000054217">
    <property type="component" value="Unassembled WGS sequence"/>
</dbReference>
<evidence type="ECO:0000313" key="2">
    <source>
        <dbReference type="Proteomes" id="UP000054217"/>
    </source>
</evidence>
<evidence type="ECO:0000313" key="1">
    <source>
        <dbReference type="EMBL" id="KIN93719.1"/>
    </source>
</evidence>
<keyword evidence="2" id="KW-1185">Reference proteome</keyword>
<protein>
    <submittedName>
        <fullName evidence="1">Uncharacterized protein</fullName>
    </submittedName>
</protein>
<name>A0A0C3MXT6_PISTI</name>
<dbReference type="HOGENOM" id="CLU_2923619_0_0_1"/>